<accession>A0ABV1CRM4</accession>
<protein>
    <submittedName>
        <fullName evidence="1">Uncharacterized protein</fullName>
    </submittedName>
</protein>
<name>A0ABV1CRM4_9FIRM</name>
<sequence>MDRCDFSSIMTILRSYVRENNQLNQSEFLYEVFDDFLSSPEGADFSFDNGLVCRWMSGQAKVSPKLINYYSAKSSQLKLSDTLEHMILPMMFDPDKALSDVYLLWNGTYLYQA</sequence>
<organism evidence="1 2">
    <name type="scientific">Blautia acetigignens</name>
    <dbReference type="NCBI Taxonomy" id="2981783"/>
    <lineage>
        <taxon>Bacteria</taxon>
        <taxon>Bacillati</taxon>
        <taxon>Bacillota</taxon>
        <taxon>Clostridia</taxon>
        <taxon>Lachnospirales</taxon>
        <taxon>Lachnospiraceae</taxon>
        <taxon>Blautia</taxon>
    </lineage>
</organism>
<evidence type="ECO:0000313" key="1">
    <source>
        <dbReference type="EMBL" id="MEQ2415039.1"/>
    </source>
</evidence>
<comment type="caution">
    <text evidence="1">The sequence shown here is derived from an EMBL/GenBank/DDBJ whole genome shotgun (WGS) entry which is preliminary data.</text>
</comment>
<proteinExistence type="predicted"/>
<dbReference type="EMBL" id="JBBNFW010000207">
    <property type="protein sequence ID" value="MEQ2415039.1"/>
    <property type="molecule type" value="Genomic_DNA"/>
</dbReference>
<gene>
    <name evidence="1" type="ORF">AAAX94_18780</name>
</gene>
<keyword evidence="2" id="KW-1185">Reference proteome</keyword>
<dbReference type="RefSeq" id="WP_243000226.1">
    <property type="nucleotide sequence ID" value="NZ_JAOQJM010000002.1"/>
</dbReference>
<reference evidence="1 2" key="1">
    <citation type="submission" date="2024-04" db="EMBL/GenBank/DDBJ databases">
        <title>Human intestinal bacterial collection.</title>
        <authorList>
            <person name="Pauvert C."/>
            <person name="Hitch T.C.A."/>
            <person name="Clavel T."/>
        </authorList>
    </citation>
    <scope>NUCLEOTIDE SEQUENCE [LARGE SCALE GENOMIC DNA]</scope>
    <source>
        <strain evidence="1 2">CLA-AA-H161</strain>
    </source>
</reference>
<dbReference type="Proteomes" id="UP001470752">
    <property type="component" value="Unassembled WGS sequence"/>
</dbReference>
<evidence type="ECO:0000313" key="2">
    <source>
        <dbReference type="Proteomes" id="UP001470752"/>
    </source>
</evidence>